<accession>A0A6H1ZB51</accession>
<proteinExistence type="predicted"/>
<dbReference type="EMBL" id="MT144633">
    <property type="protein sequence ID" value="QJH95907.1"/>
    <property type="molecule type" value="Genomic_DNA"/>
</dbReference>
<dbReference type="EMBL" id="MT143978">
    <property type="protein sequence ID" value="QJA44661.1"/>
    <property type="molecule type" value="Genomic_DNA"/>
</dbReference>
<evidence type="ECO:0000313" key="1">
    <source>
        <dbReference type="EMBL" id="QJA44661.1"/>
    </source>
</evidence>
<organism evidence="1">
    <name type="scientific">viral metagenome</name>
    <dbReference type="NCBI Taxonomy" id="1070528"/>
    <lineage>
        <taxon>unclassified sequences</taxon>
        <taxon>metagenomes</taxon>
        <taxon>organismal metagenomes</taxon>
    </lineage>
</organism>
<protein>
    <submittedName>
        <fullName evidence="1">Putative capsid protein</fullName>
    </submittedName>
</protein>
<evidence type="ECO:0000313" key="3">
    <source>
        <dbReference type="EMBL" id="QJH95907.1"/>
    </source>
</evidence>
<sequence>MQTLMKIGVPSFGELCNAIEELSNMALDTVLNATLENSRKKLIMASLKSNALMAWAFSTKRVEVENGGYNITNPLTVGRNPTVGSYEYYDSVPVVETSEFDKVEYTWSRVAGTVIISDQEEDENKGETAVFKLMKAKLEVLEESIKEKFASYLYGAGAGTDPLGLSALIPLDPTTGTLGGLNRATQQQWRTSSYVFGSGAITSSNIEEVFDDVLMDLTLKGEKPDVIFCGRDLYRTYRAAVRDKLVINLGELKKGKGMVDLGFSGISHDDIPIIYDEDCPVNTMYFINSKYLRVHMLSGVNMRVKNLTAPWTVDAVGKRIVWQGQYCMWRAYRTHAVVTG</sequence>
<dbReference type="EMBL" id="MT145194">
    <property type="protein sequence ID" value="QJI05073.1"/>
    <property type="molecule type" value="Genomic_DNA"/>
</dbReference>
<name>A0A6H1ZB51_9ZZZZ</name>
<evidence type="ECO:0000313" key="2">
    <source>
        <dbReference type="EMBL" id="QJA67497.1"/>
    </source>
</evidence>
<reference evidence="1" key="1">
    <citation type="submission" date="2020-03" db="EMBL/GenBank/DDBJ databases">
        <title>The deep terrestrial virosphere.</title>
        <authorList>
            <person name="Holmfeldt K."/>
            <person name="Nilsson E."/>
            <person name="Simone D."/>
            <person name="Lopez-Fernandez M."/>
            <person name="Wu X."/>
            <person name="de Brujin I."/>
            <person name="Lundin D."/>
            <person name="Andersson A."/>
            <person name="Bertilsson S."/>
            <person name="Dopson M."/>
        </authorList>
    </citation>
    <scope>NUCLEOTIDE SEQUENCE</scope>
    <source>
        <strain evidence="4">MM415A00133</strain>
        <strain evidence="2">MM415B00206</strain>
        <strain evidence="1">TM448A00125</strain>
        <strain evidence="3">TM448B00551</strain>
    </source>
</reference>
<dbReference type="InterPro" id="IPR049718">
    <property type="entry name" value="AKO59007-like"/>
</dbReference>
<evidence type="ECO:0000313" key="4">
    <source>
        <dbReference type="EMBL" id="QJI05073.1"/>
    </source>
</evidence>
<dbReference type="EMBL" id="MT141572">
    <property type="protein sequence ID" value="QJA67497.1"/>
    <property type="molecule type" value="Genomic_DNA"/>
</dbReference>
<dbReference type="AlphaFoldDB" id="A0A6H1ZB51"/>
<gene>
    <name evidence="4" type="ORF">MM415A00133_0016</name>
    <name evidence="2" type="ORF">MM415B00206_0014</name>
    <name evidence="1" type="ORF">TM448A00125_0057</name>
    <name evidence="3" type="ORF">TM448B00551_0005</name>
</gene>
<dbReference type="NCBIfam" id="NF033394">
    <property type="entry name" value="capsid_maj_Podo"/>
    <property type="match status" value="1"/>
</dbReference>